<evidence type="ECO:0000313" key="3">
    <source>
        <dbReference type="Proteomes" id="UP000092993"/>
    </source>
</evidence>
<feature type="region of interest" description="Disordered" evidence="1">
    <location>
        <begin position="67"/>
        <end position="118"/>
    </location>
</feature>
<organism evidence="2 3">
    <name type="scientific">Grifola frondosa</name>
    <name type="common">Maitake</name>
    <name type="synonym">Polyporus frondosus</name>
    <dbReference type="NCBI Taxonomy" id="5627"/>
    <lineage>
        <taxon>Eukaryota</taxon>
        <taxon>Fungi</taxon>
        <taxon>Dikarya</taxon>
        <taxon>Basidiomycota</taxon>
        <taxon>Agaricomycotina</taxon>
        <taxon>Agaricomycetes</taxon>
        <taxon>Polyporales</taxon>
        <taxon>Grifolaceae</taxon>
        <taxon>Grifola</taxon>
    </lineage>
</organism>
<name>A0A1C7MDQ4_GRIFR</name>
<dbReference type="AlphaFoldDB" id="A0A1C7MDQ4"/>
<evidence type="ECO:0000256" key="1">
    <source>
        <dbReference type="SAM" id="MobiDB-lite"/>
    </source>
</evidence>
<keyword evidence="3" id="KW-1185">Reference proteome</keyword>
<reference evidence="2 3" key="1">
    <citation type="submission" date="2016-03" db="EMBL/GenBank/DDBJ databases">
        <title>Whole genome sequencing of Grifola frondosa 9006-11.</title>
        <authorList>
            <person name="Min B."/>
            <person name="Park H."/>
            <person name="Kim J.-G."/>
            <person name="Cho H."/>
            <person name="Oh Y.-L."/>
            <person name="Kong W.-S."/>
            <person name="Choi I.-G."/>
        </authorList>
    </citation>
    <scope>NUCLEOTIDE SEQUENCE [LARGE SCALE GENOMIC DNA]</scope>
    <source>
        <strain evidence="2 3">9006-11</strain>
    </source>
</reference>
<evidence type="ECO:0000313" key="2">
    <source>
        <dbReference type="EMBL" id="OBZ74496.1"/>
    </source>
</evidence>
<comment type="caution">
    <text evidence="2">The sequence shown here is derived from an EMBL/GenBank/DDBJ whole genome shotgun (WGS) entry which is preliminary data.</text>
</comment>
<sequence>MIDLLKTEVAHRVTVLKAAIERLEDGVRRNDVALITSSCVACVSVDTWVRETAAVSVPPHALAPVERSVPEAPRVHDHVSDDEGDAVKDDISVVVPDPSDRQDSEPSESDASSETEQDELEVCVILEFGVVSRITRFSSHRYRVVWNPSRPTRSSTSFATHRCTNAQTSLHSSSSSVGSCAICW</sequence>
<dbReference type="EMBL" id="LUGG01000005">
    <property type="protein sequence ID" value="OBZ74496.1"/>
    <property type="molecule type" value="Genomic_DNA"/>
</dbReference>
<gene>
    <name evidence="2" type="ORF">A0H81_05485</name>
</gene>
<protein>
    <submittedName>
        <fullName evidence="2">Uncharacterized protein</fullName>
    </submittedName>
</protein>
<dbReference type="Proteomes" id="UP000092993">
    <property type="component" value="Unassembled WGS sequence"/>
</dbReference>
<feature type="compositionally biased region" description="Acidic residues" evidence="1">
    <location>
        <begin position="105"/>
        <end position="118"/>
    </location>
</feature>
<feature type="compositionally biased region" description="Basic and acidic residues" evidence="1">
    <location>
        <begin position="73"/>
        <end position="91"/>
    </location>
</feature>
<proteinExistence type="predicted"/>
<accession>A0A1C7MDQ4</accession>